<dbReference type="EMBL" id="ATFF01000006">
    <property type="protein sequence ID" value="EPF30699.1"/>
    <property type="molecule type" value="Genomic_DNA"/>
</dbReference>
<dbReference type="InterPro" id="IPR036388">
    <property type="entry name" value="WH-like_DNA-bd_sf"/>
</dbReference>
<organism evidence="1 2">
    <name type="scientific">Treponema maltophilum ATCC 51939</name>
    <dbReference type="NCBI Taxonomy" id="1125699"/>
    <lineage>
        <taxon>Bacteria</taxon>
        <taxon>Pseudomonadati</taxon>
        <taxon>Spirochaetota</taxon>
        <taxon>Spirochaetia</taxon>
        <taxon>Spirochaetales</taxon>
        <taxon>Treponemataceae</taxon>
        <taxon>Treponema</taxon>
    </lineage>
</organism>
<reference evidence="1 2" key="1">
    <citation type="submission" date="2013-04" db="EMBL/GenBank/DDBJ databases">
        <title>The Genome Sequence of Treponema maltophilum ATCC 51939.</title>
        <authorList>
            <consortium name="The Broad Institute Genomics Platform"/>
            <person name="Earl A."/>
            <person name="Ward D."/>
            <person name="Feldgarden M."/>
            <person name="Gevers D."/>
            <person name="Leonetti C."/>
            <person name="Blanton J.M."/>
            <person name="Dewhirst F.E."/>
            <person name="Izard J."/>
            <person name="Walker B."/>
            <person name="Young S."/>
            <person name="Zeng Q."/>
            <person name="Gargeya S."/>
            <person name="Fitzgerald M."/>
            <person name="Haas B."/>
            <person name="Abouelleil A."/>
            <person name="Allen A.W."/>
            <person name="Alvarado L."/>
            <person name="Arachchi H.M."/>
            <person name="Berlin A.M."/>
            <person name="Chapman S.B."/>
            <person name="Gainer-Dewar J."/>
            <person name="Goldberg J."/>
            <person name="Griggs A."/>
            <person name="Gujja S."/>
            <person name="Hansen M."/>
            <person name="Howarth C."/>
            <person name="Imamovic A."/>
            <person name="Ireland A."/>
            <person name="Larimer J."/>
            <person name="McCowan C."/>
            <person name="Murphy C."/>
            <person name="Pearson M."/>
            <person name="Poon T.W."/>
            <person name="Priest M."/>
            <person name="Roberts A."/>
            <person name="Saif S."/>
            <person name="Shea T."/>
            <person name="Sisk P."/>
            <person name="Sykes S."/>
            <person name="Wortman J."/>
            <person name="Nusbaum C."/>
            <person name="Birren B."/>
        </authorList>
    </citation>
    <scope>NUCLEOTIDE SEQUENCE [LARGE SCALE GENOMIC DNA]</scope>
    <source>
        <strain evidence="1 2">ATCC 51939</strain>
    </source>
</reference>
<dbReference type="Gene3D" id="1.10.10.10">
    <property type="entry name" value="Winged helix-like DNA-binding domain superfamily/Winged helix DNA-binding domain"/>
    <property type="match status" value="1"/>
</dbReference>
<dbReference type="Proteomes" id="UP000014541">
    <property type="component" value="Unassembled WGS sequence"/>
</dbReference>
<dbReference type="AlphaFoldDB" id="S3L1Q4"/>
<comment type="caution">
    <text evidence="1">The sequence shown here is derived from an EMBL/GenBank/DDBJ whole genome shotgun (WGS) entry which is preliminary data.</text>
</comment>
<evidence type="ECO:0000313" key="2">
    <source>
        <dbReference type="Proteomes" id="UP000014541"/>
    </source>
</evidence>
<gene>
    <name evidence="1" type="ORF">HMPREF9194_01018</name>
</gene>
<dbReference type="OrthoDB" id="359861at2"/>
<name>S3L1Q4_TREMA</name>
<dbReference type="PATRIC" id="fig|1125699.3.peg.1040"/>
<sequence>MEQDSELQFLSNVHHALSKNSEANQRELAAYSNLSLGMTNALLRRFADKGWLYMKKLSKRNIQYVLTPQGMKELAVRSKRYLKNTARLMNEYQGCIRDFVHSAAERGCKKLILVGDNDLEFLFDYACRFCKLAFIKTDSDSFFNAPFFVTDDAVIVFSDENLYEAFAQTDGFSDFEEHCTTVIGILRSAESLLV</sequence>
<dbReference type="SUPFAM" id="SSF46785">
    <property type="entry name" value="Winged helix' DNA-binding domain"/>
    <property type="match status" value="1"/>
</dbReference>
<keyword evidence="2" id="KW-1185">Reference proteome</keyword>
<accession>S3L1Q4</accession>
<dbReference type="STRING" id="1125699.HMPREF9194_01018"/>
<dbReference type="eggNOG" id="COG1846">
    <property type="taxonomic scope" value="Bacteria"/>
</dbReference>
<protein>
    <submittedName>
        <fullName evidence="1">Uncharacterized protein</fullName>
    </submittedName>
</protein>
<dbReference type="InterPro" id="IPR036390">
    <property type="entry name" value="WH_DNA-bd_sf"/>
</dbReference>
<dbReference type="HOGENOM" id="CLU_120990_0_0_12"/>
<evidence type="ECO:0000313" key="1">
    <source>
        <dbReference type="EMBL" id="EPF30699.1"/>
    </source>
</evidence>
<dbReference type="RefSeq" id="WP_016525310.1">
    <property type="nucleotide sequence ID" value="NZ_KE332518.1"/>
</dbReference>
<proteinExistence type="predicted"/>